<keyword evidence="2" id="KW-0479">Metal-binding</keyword>
<dbReference type="PROSITE" id="PS00197">
    <property type="entry name" value="2FE2S_FER_1"/>
    <property type="match status" value="1"/>
</dbReference>
<name>A0A240AP70_9CORY</name>
<dbReference type="PANTHER" id="PTHR47354:SF5">
    <property type="entry name" value="PROTEIN RFBI"/>
    <property type="match status" value="1"/>
</dbReference>
<dbReference type="CDD" id="cd06209">
    <property type="entry name" value="BenDO_FAD_NAD"/>
    <property type="match status" value="1"/>
</dbReference>
<evidence type="ECO:0000313" key="6">
    <source>
        <dbReference type="EMBL" id="SNV85227.1"/>
    </source>
</evidence>
<keyword evidence="2" id="KW-0408">Iron</keyword>
<evidence type="ECO:0000259" key="5">
    <source>
        <dbReference type="PROSITE" id="PS51384"/>
    </source>
</evidence>
<sequence>MTAPEITQYKVALAFEDGVTRFIDCAEDETIADAAYQAKINIPFDCRDGACGTCKAFCDAGDFEEGDYVDDALSADEAADGYILACQTKPLTDMVVHIASTSEMAKTGTQTFEGEIVDLTRLGSSIYRLGVKVDNNEALNFLAGQYVNITVPGSEDHRSYSFSSDVSDDVATFLIKHTPSGLMSTYLDEQAKVGDRLKLEGPVGSFFLREPLDPILLLAGGTGLAPIMAILEKLSRDEKLDVPVRLIYGATFADELVELERLDGFKDTLPDFDYTTVLADPEAEHERKGYVTDHMDASEHLHDGEADVYLCGPPPMVEAVRTYLDAQATPPRNFYFEKFNPTVPSAPKESQEV</sequence>
<keyword evidence="3" id="KW-0411">Iron-sulfur</keyword>
<dbReference type="InterPro" id="IPR008333">
    <property type="entry name" value="Cbr1-like_FAD-bd_dom"/>
</dbReference>
<dbReference type="NCBIfam" id="NF040810">
    <property type="entry name" value="BenC"/>
    <property type="match status" value="1"/>
</dbReference>
<evidence type="ECO:0000256" key="2">
    <source>
        <dbReference type="ARBA" id="ARBA00022714"/>
    </source>
</evidence>
<dbReference type="CDD" id="cd00207">
    <property type="entry name" value="fer2"/>
    <property type="match status" value="1"/>
</dbReference>
<dbReference type="RefSeq" id="WP_038592859.1">
    <property type="nucleotide sequence ID" value="NZ_CP009211.1"/>
</dbReference>
<dbReference type="AlphaFoldDB" id="A0A240AP70"/>
<dbReference type="InterPro" id="IPR001433">
    <property type="entry name" value="OxRdtase_FAD/NAD-bd"/>
</dbReference>
<organism evidence="6 7">
    <name type="scientific">Corynebacterium imitans</name>
    <dbReference type="NCBI Taxonomy" id="156978"/>
    <lineage>
        <taxon>Bacteria</taxon>
        <taxon>Bacillati</taxon>
        <taxon>Actinomycetota</taxon>
        <taxon>Actinomycetes</taxon>
        <taxon>Mycobacteriales</taxon>
        <taxon>Corynebacteriaceae</taxon>
        <taxon>Corynebacterium</taxon>
    </lineage>
</organism>
<comment type="cofactor">
    <cofactor evidence="1">
        <name>FAD</name>
        <dbReference type="ChEBI" id="CHEBI:57692"/>
    </cofactor>
</comment>
<dbReference type="PRINTS" id="PR00410">
    <property type="entry name" value="PHEHYDRXLASE"/>
</dbReference>
<dbReference type="OrthoDB" id="4307358at2"/>
<keyword evidence="2" id="KW-0001">2Fe-2S</keyword>
<feature type="domain" description="2Fe-2S ferredoxin-type" evidence="4">
    <location>
        <begin position="9"/>
        <end position="102"/>
    </location>
</feature>
<dbReference type="PROSITE" id="PS51085">
    <property type="entry name" value="2FE2S_FER_2"/>
    <property type="match status" value="1"/>
</dbReference>
<dbReference type="InterPro" id="IPR001041">
    <property type="entry name" value="2Fe-2S_ferredoxin-type"/>
</dbReference>
<keyword evidence="6" id="KW-0223">Dioxygenase</keyword>
<feature type="domain" description="FAD-binding FR-type" evidence="5">
    <location>
        <begin position="109"/>
        <end position="209"/>
    </location>
</feature>
<dbReference type="SUPFAM" id="SSF52343">
    <property type="entry name" value="Ferredoxin reductase-like, C-terminal NADP-linked domain"/>
    <property type="match status" value="1"/>
</dbReference>
<evidence type="ECO:0000313" key="7">
    <source>
        <dbReference type="Proteomes" id="UP000215374"/>
    </source>
</evidence>
<dbReference type="InterPro" id="IPR050415">
    <property type="entry name" value="MRET"/>
</dbReference>
<dbReference type="InterPro" id="IPR006058">
    <property type="entry name" value="2Fe2S_fd_BS"/>
</dbReference>
<evidence type="ECO:0000256" key="3">
    <source>
        <dbReference type="ARBA" id="ARBA00023014"/>
    </source>
</evidence>
<reference evidence="6 7" key="1">
    <citation type="submission" date="2017-06" db="EMBL/GenBank/DDBJ databases">
        <authorList>
            <consortium name="Pathogen Informatics"/>
        </authorList>
    </citation>
    <scope>NUCLEOTIDE SEQUENCE [LARGE SCALE GENOMIC DNA]</scope>
    <source>
        <strain evidence="6 7">NCTC13015</strain>
    </source>
</reference>
<dbReference type="Gene3D" id="3.10.20.30">
    <property type="match status" value="1"/>
</dbReference>
<dbReference type="InterPro" id="IPR001709">
    <property type="entry name" value="Flavoprot_Pyr_Nucl_cyt_Rdtase"/>
</dbReference>
<evidence type="ECO:0000256" key="1">
    <source>
        <dbReference type="ARBA" id="ARBA00001974"/>
    </source>
</evidence>
<dbReference type="PROSITE" id="PS51384">
    <property type="entry name" value="FAD_FR"/>
    <property type="match status" value="1"/>
</dbReference>
<dbReference type="GO" id="GO:0051537">
    <property type="term" value="F:2 iron, 2 sulfur cluster binding"/>
    <property type="evidence" value="ECO:0007669"/>
    <property type="project" value="UniProtKB-KW"/>
</dbReference>
<dbReference type="Gene3D" id="3.40.50.80">
    <property type="entry name" value="Nucleotide-binding domain of ferredoxin-NADP reductase (FNR) module"/>
    <property type="match status" value="1"/>
</dbReference>
<dbReference type="InterPro" id="IPR017927">
    <property type="entry name" value="FAD-bd_FR_type"/>
</dbReference>
<dbReference type="SUPFAM" id="SSF54292">
    <property type="entry name" value="2Fe-2S ferredoxin-like"/>
    <property type="match status" value="1"/>
</dbReference>
<dbReference type="PRINTS" id="PR00371">
    <property type="entry name" value="FPNCR"/>
</dbReference>
<dbReference type="InterPro" id="IPR017938">
    <property type="entry name" value="Riboflavin_synthase-like_b-brl"/>
</dbReference>
<dbReference type="Pfam" id="PF00175">
    <property type="entry name" value="NAD_binding_1"/>
    <property type="match status" value="1"/>
</dbReference>
<dbReference type="InterPro" id="IPR012675">
    <property type="entry name" value="Beta-grasp_dom_sf"/>
</dbReference>
<dbReference type="InterPro" id="IPR047683">
    <property type="entry name" value="BenC-like_FAD_NAD-bd"/>
</dbReference>
<dbReference type="InterPro" id="IPR039261">
    <property type="entry name" value="FNR_nucleotide-bd"/>
</dbReference>
<dbReference type="SUPFAM" id="SSF63380">
    <property type="entry name" value="Riboflavin synthase domain-like"/>
    <property type="match status" value="1"/>
</dbReference>
<dbReference type="Pfam" id="PF00111">
    <property type="entry name" value="Fer2"/>
    <property type="match status" value="1"/>
</dbReference>
<gene>
    <name evidence="6" type="primary">benC</name>
    <name evidence="6" type="ORF">SAMEA4535761_02266</name>
</gene>
<accession>A0A240AP70</accession>
<evidence type="ECO:0000259" key="4">
    <source>
        <dbReference type="PROSITE" id="PS51085"/>
    </source>
</evidence>
<proteinExistence type="predicted"/>
<protein>
    <submittedName>
        <fullName evidence="6">Benzoate 1,2-dioxygenase ferredoxin reductase subunit</fullName>
    </submittedName>
</protein>
<keyword evidence="6" id="KW-0560">Oxidoreductase</keyword>
<dbReference type="PANTHER" id="PTHR47354">
    <property type="entry name" value="NADH OXIDOREDUCTASE HCR"/>
    <property type="match status" value="1"/>
</dbReference>
<dbReference type="Gene3D" id="2.40.30.10">
    <property type="entry name" value="Translation factors"/>
    <property type="match status" value="1"/>
</dbReference>
<dbReference type="GO" id="GO:0051213">
    <property type="term" value="F:dioxygenase activity"/>
    <property type="evidence" value="ECO:0007669"/>
    <property type="project" value="UniProtKB-KW"/>
</dbReference>
<dbReference type="Pfam" id="PF00970">
    <property type="entry name" value="FAD_binding_6"/>
    <property type="match status" value="1"/>
</dbReference>
<dbReference type="InterPro" id="IPR036010">
    <property type="entry name" value="2Fe-2S_ferredoxin-like_sf"/>
</dbReference>
<dbReference type="EMBL" id="LT906467">
    <property type="protein sequence ID" value="SNV85227.1"/>
    <property type="molecule type" value="Genomic_DNA"/>
</dbReference>
<dbReference type="Proteomes" id="UP000215374">
    <property type="component" value="Chromosome 1"/>
</dbReference>